<dbReference type="STRING" id="1805483.A0A177ECP2"/>
<dbReference type="AlphaFoldDB" id="A0A177ECP2"/>
<dbReference type="Proteomes" id="UP000185944">
    <property type="component" value="Unassembled WGS sequence"/>
</dbReference>
<sequence>MNTSTSTTLEDTRTFVREQGSFLGLGKNDPLGTIQEYYSELERCLEELEHLEDKMQASSTLLKESEESLSLITSSNDPIILREVLSLRIEELLERKCNILDRINLARKKLQKRKDSLETFFSIQDLDTLSPTAPLPTQKDHHHHLQNDPAAQLAIQLTARNDTPPKTLTSLAARLTQEKLIAVQRALNQMVLEHYQDYNQTMKEIENISSQSALSQEDRRLVRRLLCPKLAEDLDPKLTKMLRRIFGVRVLSARSFLSEVARKSGSREVYLTSTPDLMDKVVCYTHFLRKYLLASSFFLFGSLATVVLVMYQVLAWCQSYRISGPGVWIGCGAMYAAFLGWVAFGLSRFLFPWVFGYTLGLRRTEDTPDGSTHKNRSFLTMYPVYAANVASIVFLIAFSVYAGSSLISLLSPPAALMAGHLLVLAVSLHAIGAHVIGAGSMLNHPQPPLHAAALSTDLGFSLLLALGNGFLLLHTCLGG</sequence>
<evidence type="ECO:0000256" key="2">
    <source>
        <dbReference type="SAM" id="Phobius"/>
    </source>
</evidence>
<feature type="coiled-coil region" evidence="1">
    <location>
        <begin position="34"/>
        <end position="68"/>
    </location>
</feature>
<evidence type="ECO:0000256" key="1">
    <source>
        <dbReference type="SAM" id="Coils"/>
    </source>
</evidence>
<keyword evidence="2" id="KW-0812">Transmembrane</keyword>
<keyword evidence="2" id="KW-0472">Membrane</keyword>
<feature type="transmembrane region" description="Helical" evidence="2">
    <location>
        <begin position="291"/>
        <end position="314"/>
    </location>
</feature>
<dbReference type="EMBL" id="LTDL01000040">
    <property type="protein sequence ID" value="OAG29715.1"/>
    <property type="molecule type" value="Genomic_DNA"/>
</dbReference>
<dbReference type="GeneID" id="93647198"/>
<name>A0A177ECP2_9MICR</name>
<protein>
    <submittedName>
        <fullName evidence="3">Uncharacterized protein</fullName>
    </submittedName>
</protein>
<keyword evidence="1" id="KW-0175">Coiled coil</keyword>
<keyword evidence="4" id="KW-1185">Reference proteome</keyword>
<feature type="transmembrane region" description="Helical" evidence="2">
    <location>
        <begin position="414"/>
        <end position="438"/>
    </location>
</feature>
<dbReference type="VEuPathDB" id="MicrosporidiaDB:NEDG_00848"/>
<accession>A0A177ECP2</accession>
<evidence type="ECO:0000313" key="4">
    <source>
        <dbReference type="Proteomes" id="UP000185944"/>
    </source>
</evidence>
<feature type="transmembrane region" description="Helical" evidence="2">
    <location>
        <begin position="326"/>
        <end position="351"/>
    </location>
</feature>
<comment type="caution">
    <text evidence="3">The sequence shown here is derived from an EMBL/GenBank/DDBJ whole genome shotgun (WGS) entry which is preliminary data.</text>
</comment>
<proteinExistence type="predicted"/>
<keyword evidence="2" id="KW-1133">Transmembrane helix</keyword>
<feature type="transmembrane region" description="Helical" evidence="2">
    <location>
        <begin position="382"/>
        <end position="402"/>
    </location>
</feature>
<reference evidence="3 4" key="1">
    <citation type="submission" date="2016-02" db="EMBL/GenBank/DDBJ databases">
        <title>Discovery of a natural microsporidian pathogen with a broad tissue tropism in Caenorhabditis elegans.</title>
        <authorList>
            <person name="Luallen R.J."/>
            <person name="Reinke A.W."/>
            <person name="Tong L."/>
            <person name="Botts M.R."/>
            <person name="Felix M.-A."/>
            <person name="Troemel E.R."/>
        </authorList>
    </citation>
    <scope>NUCLEOTIDE SEQUENCE [LARGE SCALE GENOMIC DNA]</scope>
    <source>
        <strain evidence="3 4">JUm2807</strain>
    </source>
</reference>
<dbReference type="RefSeq" id="XP_067544363.1">
    <property type="nucleotide sequence ID" value="XM_067688266.1"/>
</dbReference>
<organism evidence="3 4">
    <name type="scientific">Nematocida displodere</name>
    <dbReference type="NCBI Taxonomy" id="1805483"/>
    <lineage>
        <taxon>Eukaryota</taxon>
        <taxon>Fungi</taxon>
        <taxon>Fungi incertae sedis</taxon>
        <taxon>Microsporidia</taxon>
        <taxon>Nematocida</taxon>
    </lineage>
</organism>
<gene>
    <name evidence="3" type="ORF">NEDG_00848</name>
</gene>
<feature type="transmembrane region" description="Helical" evidence="2">
    <location>
        <begin position="458"/>
        <end position="477"/>
    </location>
</feature>
<evidence type="ECO:0000313" key="3">
    <source>
        <dbReference type="EMBL" id="OAG29715.1"/>
    </source>
</evidence>